<dbReference type="Proteomes" id="UP001430193">
    <property type="component" value="Unassembled WGS sequence"/>
</dbReference>
<dbReference type="PANTHER" id="PTHR47234:SF2">
    <property type="entry name" value="TONB-DEPENDENT RECEPTOR"/>
    <property type="match status" value="1"/>
</dbReference>
<accession>A0ABS2KCE0</accession>
<feature type="compositionally biased region" description="Low complexity" evidence="10">
    <location>
        <begin position="26"/>
        <end position="39"/>
    </location>
</feature>
<evidence type="ECO:0000256" key="6">
    <source>
        <dbReference type="ARBA" id="ARBA00023136"/>
    </source>
</evidence>
<evidence type="ECO:0000256" key="5">
    <source>
        <dbReference type="ARBA" id="ARBA00023077"/>
    </source>
</evidence>
<comment type="subcellular location">
    <subcellularLocation>
        <location evidence="1 8">Cell outer membrane</location>
        <topology evidence="1 8">Multi-pass membrane protein</topology>
    </subcellularLocation>
</comment>
<gene>
    <name evidence="14" type="ORF">ISS99_04890</name>
</gene>
<evidence type="ECO:0000259" key="12">
    <source>
        <dbReference type="Pfam" id="PF00593"/>
    </source>
</evidence>
<keyword evidence="6 8" id="KW-0472">Membrane</keyword>
<evidence type="ECO:0000256" key="10">
    <source>
        <dbReference type="SAM" id="MobiDB-lite"/>
    </source>
</evidence>
<dbReference type="Pfam" id="PF07715">
    <property type="entry name" value="Plug"/>
    <property type="match status" value="1"/>
</dbReference>
<comment type="caution">
    <text evidence="14">The sequence shown here is derived from an EMBL/GenBank/DDBJ whole genome shotgun (WGS) entry which is preliminary data.</text>
</comment>
<dbReference type="Gene3D" id="2.40.170.20">
    <property type="entry name" value="TonB-dependent receptor, beta-barrel domain"/>
    <property type="match status" value="1"/>
</dbReference>
<feature type="chain" id="PRO_5046149994" evidence="11">
    <location>
        <begin position="25"/>
        <end position="963"/>
    </location>
</feature>
<evidence type="ECO:0000259" key="13">
    <source>
        <dbReference type="Pfam" id="PF07715"/>
    </source>
</evidence>
<dbReference type="EMBL" id="JADIKF010000035">
    <property type="protein sequence ID" value="MBM7128853.1"/>
    <property type="molecule type" value="Genomic_DNA"/>
</dbReference>
<keyword evidence="5 9" id="KW-0798">TonB box</keyword>
<evidence type="ECO:0000256" key="9">
    <source>
        <dbReference type="RuleBase" id="RU003357"/>
    </source>
</evidence>
<keyword evidence="14" id="KW-0675">Receptor</keyword>
<feature type="region of interest" description="Disordered" evidence="10">
    <location>
        <begin position="24"/>
        <end position="64"/>
    </location>
</feature>
<evidence type="ECO:0000256" key="7">
    <source>
        <dbReference type="ARBA" id="ARBA00023237"/>
    </source>
</evidence>
<dbReference type="Pfam" id="PF00593">
    <property type="entry name" value="TonB_dep_Rec_b-barrel"/>
    <property type="match status" value="1"/>
</dbReference>
<reference evidence="14" key="1">
    <citation type="submission" date="2020-10" db="EMBL/GenBank/DDBJ databases">
        <title>Phylogeny of dyella-like bacteria.</title>
        <authorList>
            <person name="Fu J."/>
        </authorList>
    </citation>
    <scope>NUCLEOTIDE SEQUENCE</scope>
    <source>
        <strain evidence="14">DHON07</strain>
    </source>
</reference>
<dbReference type="Gene3D" id="2.170.130.10">
    <property type="entry name" value="TonB-dependent receptor, plug domain"/>
    <property type="match status" value="1"/>
</dbReference>
<evidence type="ECO:0000256" key="11">
    <source>
        <dbReference type="SAM" id="SignalP"/>
    </source>
</evidence>
<feature type="compositionally biased region" description="Polar residues" evidence="10">
    <location>
        <begin position="40"/>
        <end position="53"/>
    </location>
</feature>
<dbReference type="InterPro" id="IPR036942">
    <property type="entry name" value="Beta-barrel_TonB_sf"/>
</dbReference>
<evidence type="ECO:0000313" key="14">
    <source>
        <dbReference type="EMBL" id="MBM7128853.1"/>
    </source>
</evidence>
<dbReference type="SUPFAM" id="SSF56935">
    <property type="entry name" value="Porins"/>
    <property type="match status" value="1"/>
</dbReference>
<dbReference type="PANTHER" id="PTHR47234">
    <property type="match status" value="1"/>
</dbReference>
<feature type="domain" description="TonB-dependent receptor plug" evidence="13">
    <location>
        <begin position="84"/>
        <end position="200"/>
    </location>
</feature>
<feature type="signal peptide" evidence="11">
    <location>
        <begin position="1"/>
        <end position="24"/>
    </location>
</feature>
<dbReference type="InterPro" id="IPR039426">
    <property type="entry name" value="TonB-dep_rcpt-like"/>
</dbReference>
<dbReference type="CDD" id="cd01347">
    <property type="entry name" value="ligand_gated_channel"/>
    <property type="match status" value="1"/>
</dbReference>
<feature type="domain" description="TonB-dependent receptor-like beta-barrel" evidence="12">
    <location>
        <begin position="426"/>
        <end position="924"/>
    </location>
</feature>
<evidence type="ECO:0000256" key="4">
    <source>
        <dbReference type="ARBA" id="ARBA00022692"/>
    </source>
</evidence>
<dbReference type="InterPro" id="IPR012910">
    <property type="entry name" value="Plug_dom"/>
</dbReference>
<evidence type="ECO:0000256" key="8">
    <source>
        <dbReference type="PROSITE-ProRule" id="PRU01360"/>
    </source>
</evidence>
<evidence type="ECO:0000256" key="1">
    <source>
        <dbReference type="ARBA" id="ARBA00004571"/>
    </source>
</evidence>
<keyword evidence="11" id="KW-0732">Signal</keyword>
<evidence type="ECO:0000256" key="2">
    <source>
        <dbReference type="ARBA" id="ARBA00022448"/>
    </source>
</evidence>
<protein>
    <submittedName>
        <fullName evidence="14">TonB-dependent receptor</fullName>
    </submittedName>
</protein>
<comment type="similarity">
    <text evidence="8 9">Belongs to the TonB-dependent receptor family.</text>
</comment>
<evidence type="ECO:0000256" key="3">
    <source>
        <dbReference type="ARBA" id="ARBA00022452"/>
    </source>
</evidence>
<keyword evidence="7 8" id="KW-0998">Cell outer membrane</keyword>
<keyword evidence="15" id="KW-1185">Reference proteome</keyword>
<keyword evidence="4 8" id="KW-0812">Transmembrane</keyword>
<sequence>MHRNKLAASLVGLLFIPIAGVSHAQSTSSSNTSSPGTTSQDNASTGSQNLNDQSPPSSAPSANGAKQLQTVMVTGSAIPRIDLETPSPVTMISAQDIQRSGFSTVSDLLRSISADNSGSLPNSFPGALAVGASGISMRGLTVDSTLVLVDGKRVADFAGADDGERSFVDLNTLPLAAVDHIEVLKDGASSLYGADAIAGVVNIILKSSYQGVQLTADVGDSQRGGGFTKKGTLLAGTGDLNKDGYNLYVSLQVETDQSIQAMSRPFPFNTNDLSSIGGTNPNVPSSNGSIYGAVRPATISNGDILTGLPTADGVWQPLRPCGSNSTLVTNDPNNPGAYCSQNISGQYSEVQPKSNQFGLYSRLTFKINDSTKAYVSASMSQYQSWAQEGSLAQIQSTTPTNTTGIVLPWQLANGQLNPNDPFAAQQQDALISYAFQGLPQMQNTSNHNARLVGDISGTLAGWNYDASLSLNHTWLSTEALGYLNYNALYNAVVNGTYNFVNPGANSQAELNSLAPPLNTLATSDLHALDLSANHELWDLPGGTSALALGGQFRYEAQNYPEINPNNEYQNRNVVQAAGHRTVAGVYFEFDAPILESLEADLSGRFDHYSDVGNNFSPKLGLKWKPLDWLALRGTYSKGFRAPSFFQLGDSLSYGGTPYTPPASYIAAHGDDSYVQHTGVGELSVGSPVLKPEKSTSITFGVVLQPTSWLSASLDYYQIKKTSVISDPNWGLAINNYFSGLTLPAGFTVTPNRPDPNYPDMMPTPAVLTAPYVNANWLKTNGVDLDLQTHVKFDNGIQWESDLSGTEIFNWEQSYGPGQVYQFVGYQAPYVLSAGTGTPRLRGAWSNTLIYGPATVTMTARYTSGMLMVSQDVGVLPVPGSCLSTNPDGLPFPNSCWTGSFTDVDLTGSYDINRHVTVTASIFNLFNRLPPFDPANYAGLNYNPGFAQSGIVGRFFNLGVKVKF</sequence>
<evidence type="ECO:0000313" key="15">
    <source>
        <dbReference type="Proteomes" id="UP001430193"/>
    </source>
</evidence>
<keyword evidence="3 8" id="KW-1134">Transmembrane beta strand</keyword>
<dbReference type="InterPro" id="IPR000531">
    <property type="entry name" value="Beta-barrel_TonB"/>
</dbReference>
<dbReference type="InterPro" id="IPR037066">
    <property type="entry name" value="Plug_dom_sf"/>
</dbReference>
<organism evidence="14 15">
    <name type="scientific">Dyella mobilis</name>
    <dbReference type="NCBI Taxonomy" id="1849582"/>
    <lineage>
        <taxon>Bacteria</taxon>
        <taxon>Pseudomonadati</taxon>
        <taxon>Pseudomonadota</taxon>
        <taxon>Gammaproteobacteria</taxon>
        <taxon>Lysobacterales</taxon>
        <taxon>Rhodanobacteraceae</taxon>
        <taxon>Dyella</taxon>
    </lineage>
</organism>
<dbReference type="RefSeq" id="WP_204630465.1">
    <property type="nucleotide sequence ID" value="NZ_BSOC01000006.1"/>
</dbReference>
<proteinExistence type="inferred from homology"/>
<name>A0ABS2KCE0_9GAMM</name>
<keyword evidence="2 8" id="KW-0813">Transport</keyword>
<dbReference type="PROSITE" id="PS52016">
    <property type="entry name" value="TONB_DEPENDENT_REC_3"/>
    <property type="match status" value="1"/>
</dbReference>